<dbReference type="EMBL" id="FNCC01000013">
    <property type="protein sequence ID" value="SDG92900.1"/>
    <property type="molecule type" value="Genomic_DNA"/>
</dbReference>
<evidence type="ECO:0000313" key="4">
    <source>
        <dbReference type="Proteomes" id="UP000199623"/>
    </source>
</evidence>
<feature type="domain" description="DUF4232" evidence="2">
    <location>
        <begin position="57"/>
        <end position="195"/>
    </location>
</feature>
<feature type="signal peptide" evidence="1">
    <location>
        <begin position="1"/>
        <end position="29"/>
    </location>
</feature>
<dbReference type="OrthoDB" id="3827416at2"/>
<proteinExistence type="predicted"/>
<evidence type="ECO:0000259" key="2">
    <source>
        <dbReference type="Pfam" id="PF14016"/>
    </source>
</evidence>
<evidence type="ECO:0000256" key="1">
    <source>
        <dbReference type="SAM" id="SignalP"/>
    </source>
</evidence>
<organism evidence="3 4">
    <name type="scientific">Lentzea fradiae</name>
    <dbReference type="NCBI Taxonomy" id="200378"/>
    <lineage>
        <taxon>Bacteria</taxon>
        <taxon>Bacillati</taxon>
        <taxon>Actinomycetota</taxon>
        <taxon>Actinomycetes</taxon>
        <taxon>Pseudonocardiales</taxon>
        <taxon>Pseudonocardiaceae</taxon>
        <taxon>Lentzea</taxon>
    </lineage>
</organism>
<reference evidence="4" key="1">
    <citation type="submission" date="2016-10" db="EMBL/GenBank/DDBJ databases">
        <authorList>
            <person name="Varghese N."/>
            <person name="Submissions S."/>
        </authorList>
    </citation>
    <scope>NUCLEOTIDE SEQUENCE [LARGE SCALE GENOMIC DNA]</scope>
    <source>
        <strain evidence="4">CGMCC 4.3506</strain>
    </source>
</reference>
<feature type="chain" id="PRO_5011626534" description="DUF4232 domain-containing protein" evidence="1">
    <location>
        <begin position="30"/>
        <end position="197"/>
    </location>
</feature>
<gene>
    <name evidence="3" type="ORF">SAMN05216553_113159</name>
</gene>
<protein>
    <recommendedName>
        <fullName evidence="2">DUF4232 domain-containing protein</fullName>
    </recommendedName>
</protein>
<dbReference type="STRING" id="200378.SAMN05216553_113159"/>
<keyword evidence="1" id="KW-0732">Signal</keyword>
<accession>A0A1G7YA77</accession>
<keyword evidence="4" id="KW-1185">Reference proteome</keyword>
<dbReference type="Pfam" id="PF14016">
    <property type="entry name" value="DUF4232"/>
    <property type="match status" value="1"/>
</dbReference>
<name>A0A1G7YA77_9PSEU</name>
<dbReference type="InterPro" id="IPR025326">
    <property type="entry name" value="DUF4232"/>
</dbReference>
<dbReference type="Proteomes" id="UP000199623">
    <property type="component" value="Unassembled WGS sequence"/>
</dbReference>
<dbReference type="PROSITE" id="PS51257">
    <property type="entry name" value="PROKAR_LIPOPROTEIN"/>
    <property type="match status" value="1"/>
</dbReference>
<sequence>MIADMRTGGRILALSAALVVLTACGARSAVPPVQEPPPVQQRTLAAPSASAESCGTGLKFTAGEVEAASGLRVMPVELLNCGTQPVELNGYPQVKLHDDQWRPLAVDIVPGSGGIAVLAGFDDPPQSVTVQPGERARTAFLWRNTHTSVEPPLVGGHADIALTPDGAWQALVPESGGNDLLIDLGSTGRMGVRAWRR</sequence>
<evidence type="ECO:0000313" key="3">
    <source>
        <dbReference type="EMBL" id="SDG92900.1"/>
    </source>
</evidence>
<dbReference type="AlphaFoldDB" id="A0A1G7YA77"/>